<dbReference type="SUPFAM" id="SSF88723">
    <property type="entry name" value="PIN domain-like"/>
    <property type="match status" value="1"/>
</dbReference>
<feature type="domain" description="PIN" evidence="1">
    <location>
        <begin position="6"/>
        <end position="109"/>
    </location>
</feature>
<organism evidence="2 3">
    <name type="scientific">Novosphingobium anseongense</name>
    <dbReference type="NCBI Taxonomy" id="3133436"/>
    <lineage>
        <taxon>Bacteria</taxon>
        <taxon>Pseudomonadati</taxon>
        <taxon>Pseudomonadota</taxon>
        <taxon>Alphaproteobacteria</taxon>
        <taxon>Sphingomonadales</taxon>
        <taxon>Sphingomonadaceae</taxon>
        <taxon>Novosphingobium</taxon>
    </lineage>
</organism>
<sequence>MSGFTFDANVVVDALTGFEPARSEIRRAAGLSPRVWISRMVWMEIMSKGSDDMVRDAGAFLSGFGIDEIDAEIGTRAAALRRERPQLNTPNAIVLATALIRGRVLVTRNVKDFPAQMPGVRVPYFL</sequence>
<evidence type="ECO:0000313" key="2">
    <source>
        <dbReference type="EMBL" id="MEJ5975498.1"/>
    </source>
</evidence>
<comment type="caution">
    <text evidence="2">The sequence shown here is derived from an EMBL/GenBank/DDBJ whole genome shotgun (WGS) entry which is preliminary data.</text>
</comment>
<dbReference type="Pfam" id="PF01850">
    <property type="entry name" value="PIN"/>
    <property type="match status" value="1"/>
</dbReference>
<dbReference type="InterPro" id="IPR029060">
    <property type="entry name" value="PIN-like_dom_sf"/>
</dbReference>
<dbReference type="InterPro" id="IPR002716">
    <property type="entry name" value="PIN_dom"/>
</dbReference>
<name>A0ABU8RR86_9SPHN</name>
<accession>A0ABU8RR86</accession>
<dbReference type="Proteomes" id="UP001361239">
    <property type="component" value="Unassembled WGS sequence"/>
</dbReference>
<reference evidence="2 3" key="1">
    <citation type="submission" date="2024-03" db="EMBL/GenBank/DDBJ databases">
        <authorList>
            <person name="Jo J.-H."/>
        </authorList>
    </citation>
    <scope>NUCLEOTIDE SEQUENCE [LARGE SCALE GENOMIC DNA]</scope>
    <source>
        <strain evidence="2 3">PS1R-30</strain>
    </source>
</reference>
<evidence type="ECO:0000313" key="3">
    <source>
        <dbReference type="Proteomes" id="UP001361239"/>
    </source>
</evidence>
<keyword evidence="3" id="KW-1185">Reference proteome</keyword>
<dbReference type="Gene3D" id="3.40.50.1010">
    <property type="entry name" value="5'-nuclease"/>
    <property type="match status" value="1"/>
</dbReference>
<dbReference type="EMBL" id="JBBHJZ010000001">
    <property type="protein sequence ID" value="MEJ5975498.1"/>
    <property type="molecule type" value="Genomic_DNA"/>
</dbReference>
<gene>
    <name evidence="2" type="ORF">WG901_02530</name>
</gene>
<proteinExistence type="predicted"/>
<dbReference type="RefSeq" id="WP_339585444.1">
    <property type="nucleotide sequence ID" value="NZ_JBBHJZ010000001.1"/>
</dbReference>
<evidence type="ECO:0000259" key="1">
    <source>
        <dbReference type="Pfam" id="PF01850"/>
    </source>
</evidence>
<protein>
    <submittedName>
        <fullName evidence="2">PIN domain-containing protein</fullName>
    </submittedName>
</protein>